<dbReference type="InterPro" id="IPR005717">
    <property type="entry name" value="Ribosomal_uS7_bac/org-type"/>
</dbReference>
<dbReference type="InterPro" id="IPR023798">
    <property type="entry name" value="Ribosomal_uS7_dom"/>
</dbReference>
<evidence type="ECO:0000256" key="8">
    <source>
        <dbReference type="RuleBase" id="RU003619"/>
    </source>
</evidence>
<accession>A0A386AWY7</accession>
<dbReference type="AlphaFoldDB" id="A0A386AWY7"/>
<dbReference type="GO" id="GO:0015935">
    <property type="term" value="C:small ribosomal subunit"/>
    <property type="evidence" value="ECO:0007669"/>
    <property type="project" value="InterPro"/>
</dbReference>
<sequence length="156" mass="18090">MSRSKKKIKKRIINPDLKYKSKLIQMFVQRIMKNGKKQLAYKIFFNSLKEIKNKTEQDPIEILEQALRHTLPSVEIKSRRFAGSVYSIPVEINIERSTSLAIRWIISSSKMRSSKKISDQLASELIDNSNKLGNAVRKKEEISKIASRNTRTIKNI</sequence>
<dbReference type="InterPro" id="IPR020606">
    <property type="entry name" value="Ribosomal_uS7_CS"/>
</dbReference>
<geneLocation type="chloroplast" evidence="10"/>
<dbReference type="PROSITE" id="PS00052">
    <property type="entry name" value="RIBOSOMAL_S7"/>
    <property type="match status" value="1"/>
</dbReference>
<evidence type="ECO:0000256" key="2">
    <source>
        <dbReference type="ARBA" id="ARBA00022730"/>
    </source>
</evidence>
<dbReference type="HAMAP" id="MF_00480_B">
    <property type="entry name" value="Ribosomal_uS7_B"/>
    <property type="match status" value="1"/>
</dbReference>
<dbReference type="PANTHER" id="PTHR11205">
    <property type="entry name" value="RIBOSOMAL PROTEIN S7"/>
    <property type="match status" value="1"/>
</dbReference>
<evidence type="ECO:0000256" key="1">
    <source>
        <dbReference type="ARBA" id="ARBA00007151"/>
    </source>
</evidence>
<feature type="domain" description="Small ribosomal subunit protein uS7" evidence="9">
    <location>
        <begin position="5"/>
        <end position="149"/>
    </location>
</feature>
<keyword evidence="10" id="KW-0934">Plastid</keyword>
<evidence type="ECO:0000256" key="5">
    <source>
        <dbReference type="ARBA" id="ARBA00023274"/>
    </source>
</evidence>
<keyword evidence="10" id="KW-0150">Chloroplast</keyword>
<dbReference type="InterPro" id="IPR000235">
    <property type="entry name" value="Ribosomal_uS7"/>
</dbReference>
<comment type="subunit">
    <text evidence="7">Part of the 30S ribosomal subunit.</text>
</comment>
<dbReference type="GO" id="GO:0009507">
    <property type="term" value="C:chloroplast"/>
    <property type="evidence" value="ECO:0007669"/>
    <property type="project" value="UniProtKB-SubCell"/>
</dbReference>
<dbReference type="Pfam" id="PF00177">
    <property type="entry name" value="Ribosomal_S7"/>
    <property type="match status" value="1"/>
</dbReference>
<keyword evidence="5 7" id="KW-0687">Ribonucleoprotein</keyword>
<keyword evidence="2 7" id="KW-0699">rRNA-binding</keyword>
<evidence type="ECO:0000256" key="3">
    <source>
        <dbReference type="ARBA" id="ARBA00022884"/>
    </source>
</evidence>
<reference evidence="10" key="2">
    <citation type="journal article" date="2019" name="Mol. Phylogenet. Evol.">
        <title>Reassessment of the classification of bryopsidales (chlorophyta) based on chloroplast phylogenomic analyses.</title>
        <authorList>
            <person name="Cremen M.C."/>
            <person name="Leliaert F."/>
            <person name="West J."/>
            <person name="Lam D.W."/>
            <person name="Shimada S."/>
            <person name="Lopez-Bautista J.M."/>
            <person name="Verbruggen H."/>
        </authorList>
    </citation>
    <scope>NUCLEOTIDE SEQUENCE</scope>
</reference>
<dbReference type="PIRSF" id="PIRSF002122">
    <property type="entry name" value="RPS7p_RPS7a_RPS5e_RPS7o"/>
    <property type="match status" value="1"/>
</dbReference>
<keyword evidence="3 7" id="KW-0694">RNA-binding</keyword>
<proteinExistence type="inferred from homology"/>
<gene>
    <name evidence="7 10" type="primary">rps7</name>
</gene>
<dbReference type="InterPro" id="IPR036823">
    <property type="entry name" value="Ribosomal_uS7_dom_sf"/>
</dbReference>
<dbReference type="GO" id="GO:0003735">
    <property type="term" value="F:structural constituent of ribosome"/>
    <property type="evidence" value="ECO:0007669"/>
    <property type="project" value="InterPro"/>
</dbReference>
<reference evidence="10" key="1">
    <citation type="submission" date="2018-07" db="EMBL/GenBank/DDBJ databases">
        <authorList>
            <person name="Quirk P.G."/>
            <person name="Krulwich T.A."/>
        </authorList>
    </citation>
    <scope>NUCLEOTIDE SEQUENCE</scope>
</reference>
<dbReference type="GO" id="GO:0006412">
    <property type="term" value="P:translation"/>
    <property type="evidence" value="ECO:0007669"/>
    <property type="project" value="UniProtKB-UniRule"/>
</dbReference>
<comment type="subcellular location">
    <subcellularLocation>
        <location evidence="7">Plastid</location>
        <location evidence="7">Chloroplast</location>
    </subcellularLocation>
</comment>
<dbReference type="Gene3D" id="1.10.455.10">
    <property type="entry name" value="Ribosomal protein S7 domain"/>
    <property type="match status" value="1"/>
</dbReference>
<evidence type="ECO:0000313" key="10">
    <source>
        <dbReference type="EMBL" id="AYC63868.1"/>
    </source>
</evidence>
<dbReference type="GO" id="GO:0019843">
    <property type="term" value="F:rRNA binding"/>
    <property type="evidence" value="ECO:0007669"/>
    <property type="project" value="UniProtKB-UniRule"/>
</dbReference>
<protein>
    <recommendedName>
        <fullName evidence="6 7">Small ribosomal subunit protein uS7c</fullName>
    </recommendedName>
</protein>
<evidence type="ECO:0000256" key="7">
    <source>
        <dbReference type="HAMAP-Rule" id="MF_00480"/>
    </source>
</evidence>
<keyword evidence="4 7" id="KW-0689">Ribosomal protein</keyword>
<name>A0A386AWY7_9CHLO</name>
<comment type="function">
    <text evidence="7">One of the primary rRNA binding proteins, it binds directly to 16S rRNA where it nucleates assembly of the head domain of the 30S subunit.</text>
</comment>
<evidence type="ECO:0000256" key="4">
    <source>
        <dbReference type="ARBA" id="ARBA00022980"/>
    </source>
</evidence>
<dbReference type="EMBL" id="MH591082">
    <property type="protein sequence ID" value="AYC63868.1"/>
    <property type="molecule type" value="Genomic_DNA"/>
</dbReference>
<evidence type="ECO:0000256" key="6">
    <source>
        <dbReference type="ARBA" id="ARBA00035151"/>
    </source>
</evidence>
<dbReference type="SUPFAM" id="SSF47973">
    <property type="entry name" value="Ribosomal protein S7"/>
    <property type="match status" value="1"/>
</dbReference>
<comment type="similarity">
    <text evidence="1 7 8">Belongs to the universal ribosomal protein uS7 family.</text>
</comment>
<organism evidence="10">
    <name type="scientific">Dichotomosiphon tuberosus</name>
    <dbReference type="NCBI Taxonomy" id="118263"/>
    <lineage>
        <taxon>Eukaryota</taxon>
        <taxon>Viridiplantae</taxon>
        <taxon>Chlorophyta</taxon>
        <taxon>core chlorophytes</taxon>
        <taxon>Ulvophyceae</taxon>
        <taxon>TCBD clade</taxon>
        <taxon>Bryopsidales</taxon>
        <taxon>Halimedineae</taxon>
        <taxon>Dichotomosiphonaceae</taxon>
        <taxon>Dichotomosiphon</taxon>
    </lineage>
</organism>
<evidence type="ECO:0000259" key="9">
    <source>
        <dbReference type="Pfam" id="PF00177"/>
    </source>
</evidence>
<dbReference type="NCBIfam" id="TIGR01029">
    <property type="entry name" value="rpsG_bact"/>
    <property type="match status" value="1"/>
</dbReference>